<dbReference type="Pfam" id="PF14284">
    <property type="entry name" value="PcfJ"/>
    <property type="match status" value="1"/>
</dbReference>
<proteinExistence type="predicted"/>
<protein>
    <recommendedName>
        <fullName evidence="3">PcfJ-like protein</fullName>
    </recommendedName>
</protein>
<dbReference type="EMBL" id="SJPV01000004">
    <property type="protein sequence ID" value="TWU38312.1"/>
    <property type="molecule type" value="Genomic_DNA"/>
</dbReference>
<dbReference type="InterPro" id="IPR025586">
    <property type="entry name" value="PcfJ"/>
</dbReference>
<name>A0A5C6DNX7_9BACT</name>
<evidence type="ECO:0008006" key="3">
    <source>
        <dbReference type="Google" id="ProtNLM"/>
    </source>
</evidence>
<comment type="caution">
    <text evidence="1">The sequence shown here is derived from an EMBL/GenBank/DDBJ whole genome shotgun (WGS) entry which is preliminary data.</text>
</comment>
<sequence>MGKKSKNPDRESPSRRQIHHVQRLGLGSVEEYQHWCTEHGFGLGPKKTNRMLRRERDHAASLTAKHAMHMRRQHQVSEKQLLTGIASGEIEKDSIADPHVGRFAALISHLVQHNHRTELRKPVFRRKDLVVLLEHLQSVGCKLHDKSNRHRSLSPGGISILESLVLVAHARPQWVRPLGDWKPRTHNAKRQFHSLLRHLFDRFGEVPLFMDHAWTMGTQTGGGLDPKGVEFRDWYLHLGVGRSLRDQRLPLKFTKRMAHQFKDAPADVTIPQALRWAQVIGLGGDERLARAVAGTRLADDFEHDDFWTTVLRWLMEQSMLDLVQIGPMLDYIHHQRFVPQRVFGILEDHENPQPAEPNFTMKGRTANSLLRQVEAWHRALAGSNRIQIANWKPVGIAGFEFMEGNETSGNAKIWTIRELLCSRSLVVEGRNLNHCVATYASSCSRGGTSIWTLEVETNTEVDKRITIEVRPTSRTIVQARGRSNRLMKEQERGIVRRWCAQAGLTLSPGV</sequence>
<reference evidence="1 2" key="1">
    <citation type="submission" date="2019-02" db="EMBL/GenBank/DDBJ databases">
        <title>Deep-cultivation of Planctomycetes and their phenomic and genomic characterization uncovers novel biology.</title>
        <authorList>
            <person name="Wiegand S."/>
            <person name="Jogler M."/>
            <person name="Boedeker C."/>
            <person name="Pinto D."/>
            <person name="Vollmers J."/>
            <person name="Rivas-Marin E."/>
            <person name="Kohn T."/>
            <person name="Peeters S.H."/>
            <person name="Heuer A."/>
            <person name="Rast P."/>
            <person name="Oberbeckmann S."/>
            <person name="Bunk B."/>
            <person name="Jeske O."/>
            <person name="Meyerdierks A."/>
            <person name="Storesund J.E."/>
            <person name="Kallscheuer N."/>
            <person name="Luecker S."/>
            <person name="Lage O.M."/>
            <person name="Pohl T."/>
            <person name="Merkel B.J."/>
            <person name="Hornburger P."/>
            <person name="Mueller R.-W."/>
            <person name="Bruemmer F."/>
            <person name="Labrenz M."/>
            <person name="Spormann A.M."/>
            <person name="Op Den Camp H."/>
            <person name="Overmann J."/>
            <person name="Amann R."/>
            <person name="Jetten M.S.M."/>
            <person name="Mascher T."/>
            <person name="Medema M.H."/>
            <person name="Devos D.P."/>
            <person name="Kaster A.-K."/>
            <person name="Ovreas L."/>
            <person name="Rohde M."/>
            <person name="Galperin M.Y."/>
            <person name="Jogler C."/>
        </authorList>
    </citation>
    <scope>NUCLEOTIDE SEQUENCE [LARGE SCALE GENOMIC DNA]</scope>
    <source>
        <strain evidence="1 2">Poly41</strain>
    </source>
</reference>
<keyword evidence="2" id="KW-1185">Reference proteome</keyword>
<dbReference type="AlphaFoldDB" id="A0A5C6DNX7"/>
<accession>A0A5C6DNX7</accession>
<evidence type="ECO:0000313" key="1">
    <source>
        <dbReference type="EMBL" id="TWU38312.1"/>
    </source>
</evidence>
<gene>
    <name evidence="1" type="ORF">Poly41_27880</name>
</gene>
<dbReference type="OrthoDB" id="214484at2"/>
<evidence type="ECO:0000313" key="2">
    <source>
        <dbReference type="Proteomes" id="UP000319143"/>
    </source>
</evidence>
<organism evidence="1 2">
    <name type="scientific">Novipirellula artificiosorum</name>
    <dbReference type="NCBI Taxonomy" id="2528016"/>
    <lineage>
        <taxon>Bacteria</taxon>
        <taxon>Pseudomonadati</taxon>
        <taxon>Planctomycetota</taxon>
        <taxon>Planctomycetia</taxon>
        <taxon>Pirellulales</taxon>
        <taxon>Pirellulaceae</taxon>
        <taxon>Novipirellula</taxon>
    </lineage>
</organism>
<dbReference type="Proteomes" id="UP000319143">
    <property type="component" value="Unassembled WGS sequence"/>
</dbReference>